<name>A0A1G2F870_9BACT</name>
<evidence type="ECO:0000313" key="7">
    <source>
        <dbReference type="EMBL" id="OGZ34254.1"/>
    </source>
</evidence>
<keyword evidence="5" id="KW-0676">Redox-active center</keyword>
<evidence type="ECO:0000259" key="6">
    <source>
        <dbReference type="PROSITE" id="PS51352"/>
    </source>
</evidence>
<organism evidence="7 8">
    <name type="scientific">Candidatus Portnoybacteria bacterium RBG_13_41_18</name>
    <dbReference type="NCBI Taxonomy" id="1801991"/>
    <lineage>
        <taxon>Bacteria</taxon>
        <taxon>Candidatus Portnoyibacteriota</taxon>
    </lineage>
</organism>
<reference evidence="7 8" key="1">
    <citation type="journal article" date="2016" name="Nat. Commun.">
        <title>Thousands of microbial genomes shed light on interconnected biogeochemical processes in an aquifer system.</title>
        <authorList>
            <person name="Anantharaman K."/>
            <person name="Brown C.T."/>
            <person name="Hug L.A."/>
            <person name="Sharon I."/>
            <person name="Castelle C.J."/>
            <person name="Probst A.J."/>
            <person name="Thomas B.C."/>
            <person name="Singh A."/>
            <person name="Wilkins M.J."/>
            <person name="Karaoz U."/>
            <person name="Brodie E.L."/>
            <person name="Williams K.H."/>
            <person name="Hubbard S.S."/>
            <person name="Banfield J.F."/>
        </authorList>
    </citation>
    <scope>NUCLEOTIDE SEQUENCE [LARGE SCALE GENOMIC DNA]</scope>
</reference>
<dbReference type="InterPro" id="IPR036249">
    <property type="entry name" value="Thioredoxin-like_sf"/>
</dbReference>
<dbReference type="InterPro" id="IPR012336">
    <property type="entry name" value="Thioredoxin-like_fold"/>
</dbReference>
<keyword evidence="3" id="KW-0560">Oxidoreductase</keyword>
<keyword evidence="2" id="KW-0732">Signal</keyword>
<dbReference type="PANTHER" id="PTHR13887">
    <property type="entry name" value="GLUTATHIONE S-TRANSFERASE KAPPA"/>
    <property type="match status" value="1"/>
</dbReference>
<sequence length="261" mass="28635">MEDYKKILIGLVVVALLLTVANLYWTFSINKKVDSVPSPAAIGSDLNNENDNAQEPKIVQVSIDDDPAEGSKDAPVTIIEFSDFQCPYCSKFVTGSGAAMPQIYEKYIKTGKVKLVFRDYPLPFHENAQKAAEAAQCAFEQGKFWEMHDKLFANQSALSVDNLKKYAQELGLDSAKFNSCLDSGKYTQETQKDLQDGATAGIGGTPSFFIAKSSPITVDANYVQTQSQDGQYIIKLEGDGSVVIGAQPFSVFEKIIEEELK</sequence>
<dbReference type="PANTHER" id="PTHR13887:SF14">
    <property type="entry name" value="DISULFIDE BOND FORMATION PROTEIN D"/>
    <property type="match status" value="1"/>
</dbReference>
<comment type="caution">
    <text evidence="7">The sequence shown here is derived from an EMBL/GenBank/DDBJ whole genome shotgun (WGS) entry which is preliminary data.</text>
</comment>
<proteinExistence type="inferred from homology"/>
<dbReference type="PROSITE" id="PS51352">
    <property type="entry name" value="THIOREDOXIN_2"/>
    <property type="match status" value="1"/>
</dbReference>
<dbReference type="AlphaFoldDB" id="A0A1G2F870"/>
<keyword evidence="4" id="KW-1015">Disulfide bond</keyword>
<protein>
    <recommendedName>
        <fullName evidence="6">Thioredoxin domain-containing protein</fullName>
    </recommendedName>
</protein>
<accession>A0A1G2F870</accession>
<evidence type="ECO:0000256" key="1">
    <source>
        <dbReference type="ARBA" id="ARBA00005791"/>
    </source>
</evidence>
<evidence type="ECO:0000256" key="4">
    <source>
        <dbReference type="ARBA" id="ARBA00023157"/>
    </source>
</evidence>
<dbReference type="EMBL" id="MHMV01000030">
    <property type="protein sequence ID" value="OGZ34254.1"/>
    <property type="molecule type" value="Genomic_DNA"/>
</dbReference>
<evidence type="ECO:0000313" key="8">
    <source>
        <dbReference type="Proteomes" id="UP000177725"/>
    </source>
</evidence>
<feature type="domain" description="Thioredoxin" evidence="6">
    <location>
        <begin position="30"/>
        <end position="261"/>
    </location>
</feature>
<dbReference type="SUPFAM" id="SSF52833">
    <property type="entry name" value="Thioredoxin-like"/>
    <property type="match status" value="1"/>
</dbReference>
<gene>
    <name evidence="7" type="ORF">A2174_03590</name>
</gene>
<dbReference type="Gene3D" id="3.40.30.10">
    <property type="entry name" value="Glutaredoxin"/>
    <property type="match status" value="1"/>
</dbReference>
<comment type="similarity">
    <text evidence="1">Belongs to the thioredoxin family. DsbA subfamily.</text>
</comment>
<evidence type="ECO:0000256" key="5">
    <source>
        <dbReference type="ARBA" id="ARBA00023284"/>
    </source>
</evidence>
<dbReference type="InterPro" id="IPR013766">
    <property type="entry name" value="Thioredoxin_domain"/>
</dbReference>
<dbReference type="Proteomes" id="UP000177725">
    <property type="component" value="Unassembled WGS sequence"/>
</dbReference>
<dbReference type="GO" id="GO:0016491">
    <property type="term" value="F:oxidoreductase activity"/>
    <property type="evidence" value="ECO:0007669"/>
    <property type="project" value="UniProtKB-KW"/>
</dbReference>
<dbReference type="Pfam" id="PF13462">
    <property type="entry name" value="Thioredoxin_4"/>
    <property type="match status" value="1"/>
</dbReference>
<evidence type="ECO:0000256" key="2">
    <source>
        <dbReference type="ARBA" id="ARBA00022729"/>
    </source>
</evidence>
<evidence type="ECO:0000256" key="3">
    <source>
        <dbReference type="ARBA" id="ARBA00023002"/>
    </source>
</evidence>